<dbReference type="InterPro" id="IPR001227">
    <property type="entry name" value="Ac_transferase_dom_sf"/>
</dbReference>
<gene>
    <name evidence="1" type="ORF">AN218_27980</name>
</gene>
<accession>A0A1E7KVR2</accession>
<feature type="non-terminal residue" evidence="1">
    <location>
        <position position="71"/>
    </location>
</feature>
<dbReference type="PATRIC" id="fig|518642.10.peg.550"/>
<evidence type="ECO:0000313" key="1">
    <source>
        <dbReference type="EMBL" id="OEV08018.1"/>
    </source>
</evidence>
<dbReference type="EMBL" id="LJGW01000446">
    <property type="protein sequence ID" value="OEV08018.1"/>
    <property type="molecule type" value="Genomic_DNA"/>
</dbReference>
<organism evidence="1 2">
    <name type="scientific">Streptomyces nanshensis</name>
    <dbReference type="NCBI Taxonomy" id="518642"/>
    <lineage>
        <taxon>Bacteria</taxon>
        <taxon>Bacillati</taxon>
        <taxon>Actinomycetota</taxon>
        <taxon>Actinomycetes</taxon>
        <taxon>Kitasatosporales</taxon>
        <taxon>Streptomycetaceae</taxon>
        <taxon>Streptomyces</taxon>
    </lineage>
</organism>
<keyword evidence="2" id="KW-1185">Reference proteome</keyword>
<comment type="caution">
    <text evidence="1">The sequence shown here is derived from an EMBL/GenBank/DDBJ whole genome shotgun (WGS) entry which is preliminary data.</text>
</comment>
<dbReference type="Proteomes" id="UP000176005">
    <property type="component" value="Unassembled WGS sequence"/>
</dbReference>
<evidence type="ECO:0000313" key="2">
    <source>
        <dbReference type="Proteomes" id="UP000176005"/>
    </source>
</evidence>
<sequence length="71" mass="7509">ELGPDGVLSAMAAAIAPDATAVPLLRKNVVEEAAVLGALGRLHVAGHRVEWVRLFDGTGTERTDLPTYPFQ</sequence>
<proteinExistence type="predicted"/>
<feature type="non-terminal residue" evidence="1">
    <location>
        <position position="1"/>
    </location>
</feature>
<dbReference type="Gene3D" id="3.30.70.3290">
    <property type="match status" value="1"/>
</dbReference>
<reference evidence="1 2" key="1">
    <citation type="journal article" date="2016" name="Front. Microbiol.">
        <title>Comparative Genomics Analysis of Streptomyces Species Reveals Their Adaptation to the Marine Environment and Their Diversity at the Genomic Level.</title>
        <authorList>
            <person name="Tian X."/>
            <person name="Zhang Z."/>
            <person name="Yang T."/>
            <person name="Chen M."/>
            <person name="Li J."/>
            <person name="Chen F."/>
            <person name="Yang J."/>
            <person name="Li W."/>
            <person name="Zhang B."/>
            <person name="Zhang Z."/>
            <person name="Wu J."/>
            <person name="Zhang C."/>
            <person name="Long L."/>
            <person name="Xiao J."/>
        </authorList>
    </citation>
    <scope>NUCLEOTIDE SEQUENCE [LARGE SCALE GENOMIC DNA]</scope>
    <source>
        <strain evidence="1 2">SCSIO 10429</strain>
    </source>
</reference>
<dbReference type="AlphaFoldDB" id="A0A1E7KVR2"/>
<dbReference type="GO" id="GO:0016740">
    <property type="term" value="F:transferase activity"/>
    <property type="evidence" value="ECO:0007669"/>
    <property type="project" value="InterPro"/>
</dbReference>
<name>A0A1E7KVR2_9ACTN</name>
<dbReference type="Gene3D" id="3.40.366.10">
    <property type="entry name" value="Malonyl-Coenzyme A Acyl Carrier Protein, domain 2"/>
    <property type="match status" value="1"/>
</dbReference>
<protein>
    <submittedName>
        <fullName evidence="1">Uncharacterized protein</fullName>
    </submittedName>
</protein>